<dbReference type="FunFam" id="1.10.287.110:FF:000001">
    <property type="entry name" value="Import inner membrane translocase subunit tim14"/>
    <property type="match status" value="1"/>
</dbReference>
<name>A0A382E9D6_9ZZZZ</name>
<keyword evidence="4 8" id="KW-1133">Transmembrane helix</keyword>
<keyword evidence="3" id="KW-0999">Mitochondrion inner membrane</keyword>
<dbReference type="SUPFAM" id="SSF46565">
    <property type="entry name" value="Chaperone J-domain"/>
    <property type="match status" value="1"/>
</dbReference>
<evidence type="ECO:0000256" key="8">
    <source>
        <dbReference type="SAM" id="Phobius"/>
    </source>
</evidence>
<comment type="subcellular location">
    <subcellularLocation>
        <location evidence="1">Mitochondrion inner membrane</location>
        <topology evidence="1">Single-pass membrane protein</topology>
    </subcellularLocation>
</comment>
<dbReference type="GO" id="GO:0005743">
    <property type="term" value="C:mitochondrial inner membrane"/>
    <property type="evidence" value="ECO:0007669"/>
    <property type="project" value="UniProtKB-SubCell"/>
</dbReference>
<feature type="domain" description="J" evidence="9">
    <location>
        <begin position="194"/>
        <end position="245"/>
    </location>
</feature>
<accession>A0A382E9D6</accession>
<reference evidence="10" key="1">
    <citation type="submission" date="2018-05" db="EMBL/GenBank/DDBJ databases">
        <authorList>
            <person name="Lanie J.A."/>
            <person name="Ng W.-L."/>
            <person name="Kazmierczak K.M."/>
            <person name="Andrzejewski T.M."/>
            <person name="Davidsen T.M."/>
            <person name="Wayne K.J."/>
            <person name="Tettelin H."/>
            <person name="Glass J.I."/>
            <person name="Rusch D."/>
            <person name="Podicherti R."/>
            <person name="Tsui H.-C.T."/>
            <person name="Winkler M.E."/>
        </authorList>
    </citation>
    <scope>NUCLEOTIDE SEQUENCE</scope>
</reference>
<sequence>MPYFVLGIAILVGLALAARWYISASPQSILRVFKWTAIIGCLAIIVVIILTRQLTWAAFMLPAMIPWLLRARQASRMAKNWSRMASTSQGASGMAPGQTSEIETRYLRMYLAHDSGEMNGDVILGQFSGKTLRSLSFEELIILLGEVKDDNHSIQVLIAYIERYHEEAWRESKHATEDVNTQMDMANGSMTISEAYKVLGLEEGANLDTIKEAHRRLMSKLHPDHGGSNYLATKLNEAKDLLLNQ</sequence>
<keyword evidence="2 8" id="KW-0812">Transmembrane</keyword>
<feature type="transmembrane region" description="Helical" evidence="8">
    <location>
        <begin position="36"/>
        <end position="69"/>
    </location>
</feature>
<evidence type="ECO:0000313" key="10">
    <source>
        <dbReference type="EMBL" id="SVB47105.1"/>
    </source>
</evidence>
<dbReference type="CDD" id="cd06257">
    <property type="entry name" value="DnaJ"/>
    <property type="match status" value="1"/>
</dbReference>
<keyword evidence="6 8" id="KW-0472">Membrane</keyword>
<dbReference type="Pfam" id="PF00226">
    <property type="entry name" value="DnaJ"/>
    <property type="match status" value="1"/>
</dbReference>
<evidence type="ECO:0000256" key="4">
    <source>
        <dbReference type="ARBA" id="ARBA00022989"/>
    </source>
</evidence>
<evidence type="ECO:0000259" key="9">
    <source>
        <dbReference type="PROSITE" id="PS50076"/>
    </source>
</evidence>
<dbReference type="PANTHER" id="PTHR12763">
    <property type="match status" value="1"/>
</dbReference>
<dbReference type="PROSITE" id="PS50076">
    <property type="entry name" value="DNAJ_2"/>
    <property type="match status" value="1"/>
</dbReference>
<gene>
    <name evidence="10" type="ORF">METZ01_LOCUS199959</name>
</gene>
<proteinExistence type="inferred from homology"/>
<dbReference type="SMART" id="SM00271">
    <property type="entry name" value="DnaJ"/>
    <property type="match status" value="1"/>
</dbReference>
<organism evidence="10">
    <name type="scientific">marine metagenome</name>
    <dbReference type="NCBI Taxonomy" id="408172"/>
    <lineage>
        <taxon>unclassified sequences</taxon>
        <taxon>metagenomes</taxon>
        <taxon>ecological metagenomes</taxon>
    </lineage>
</organism>
<evidence type="ECO:0000256" key="1">
    <source>
        <dbReference type="ARBA" id="ARBA00004434"/>
    </source>
</evidence>
<dbReference type="EMBL" id="UINC01043286">
    <property type="protein sequence ID" value="SVB47105.1"/>
    <property type="molecule type" value="Genomic_DNA"/>
</dbReference>
<evidence type="ECO:0000256" key="7">
    <source>
        <dbReference type="ARBA" id="ARBA00038105"/>
    </source>
</evidence>
<dbReference type="PANTHER" id="PTHR12763:SF28">
    <property type="entry name" value="GEO10507P1-RELATED"/>
    <property type="match status" value="1"/>
</dbReference>
<dbReference type="InterPro" id="IPR036869">
    <property type="entry name" value="J_dom_sf"/>
</dbReference>
<evidence type="ECO:0000256" key="6">
    <source>
        <dbReference type="ARBA" id="ARBA00023136"/>
    </source>
</evidence>
<evidence type="ECO:0000256" key="2">
    <source>
        <dbReference type="ARBA" id="ARBA00022692"/>
    </source>
</evidence>
<dbReference type="InterPro" id="IPR001623">
    <property type="entry name" value="DnaJ_domain"/>
</dbReference>
<comment type="similarity">
    <text evidence="7">Belongs to the TIM14 family.</text>
</comment>
<evidence type="ECO:0000256" key="3">
    <source>
        <dbReference type="ARBA" id="ARBA00022792"/>
    </source>
</evidence>
<keyword evidence="5" id="KW-0496">Mitochondrion</keyword>
<protein>
    <recommendedName>
        <fullName evidence="9">J domain-containing protein</fullName>
    </recommendedName>
</protein>
<dbReference type="AlphaFoldDB" id="A0A382E9D6"/>
<dbReference type="Gene3D" id="1.10.287.110">
    <property type="entry name" value="DnaJ domain"/>
    <property type="match status" value="1"/>
</dbReference>
<evidence type="ECO:0000256" key="5">
    <source>
        <dbReference type="ARBA" id="ARBA00023128"/>
    </source>
</evidence>